<gene>
    <name evidence="2" type="ORF">GCM10009836_49860</name>
</gene>
<proteinExistence type="predicted"/>
<evidence type="ECO:0000313" key="2">
    <source>
        <dbReference type="EMBL" id="GAA1863527.1"/>
    </source>
</evidence>
<sequence length="71" mass="7399">MLSADLDPQVATTLCPEEDVESRATTTLDYGNGGWLLDGFGAHSRGTPSRLTSGGWSSGRPSGCGGCIRLR</sequence>
<reference evidence="2 3" key="1">
    <citation type="journal article" date="2019" name="Int. J. Syst. Evol. Microbiol.">
        <title>The Global Catalogue of Microorganisms (GCM) 10K type strain sequencing project: providing services to taxonomists for standard genome sequencing and annotation.</title>
        <authorList>
            <consortium name="The Broad Institute Genomics Platform"/>
            <consortium name="The Broad Institute Genome Sequencing Center for Infectious Disease"/>
            <person name="Wu L."/>
            <person name="Ma J."/>
        </authorList>
    </citation>
    <scope>NUCLEOTIDE SEQUENCE [LARGE SCALE GENOMIC DNA]</scope>
    <source>
        <strain evidence="2 3">JCM 16009</strain>
    </source>
</reference>
<evidence type="ECO:0000313" key="3">
    <source>
        <dbReference type="Proteomes" id="UP001500449"/>
    </source>
</evidence>
<comment type="caution">
    <text evidence="2">The sequence shown here is derived from an EMBL/GenBank/DDBJ whole genome shotgun (WGS) entry which is preliminary data.</text>
</comment>
<feature type="compositionally biased region" description="Gly residues" evidence="1">
    <location>
        <begin position="62"/>
        <end position="71"/>
    </location>
</feature>
<name>A0ABN2NE35_9PSEU</name>
<protein>
    <submittedName>
        <fullName evidence="2">Uncharacterized protein</fullName>
    </submittedName>
</protein>
<dbReference type="EMBL" id="BAAAQK010000018">
    <property type="protein sequence ID" value="GAA1863527.1"/>
    <property type="molecule type" value="Genomic_DNA"/>
</dbReference>
<organism evidence="2 3">
    <name type="scientific">Pseudonocardia ailaonensis</name>
    <dbReference type="NCBI Taxonomy" id="367279"/>
    <lineage>
        <taxon>Bacteria</taxon>
        <taxon>Bacillati</taxon>
        <taxon>Actinomycetota</taxon>
        <taxon>Actinomycetes</taxon>
        <taxon>Pseudonocardiales</taxon>
        <taxon>Pseudonocardiaceae</taxon>
        <taxon>Pseudonocardia</taxon>
    </lineage>
</organism>
<keyword evidence="3" id="KW-1185">Reference proteome</keyword>
<evidence type="ECO:0000256" key="1">
    <source>
        <dbReference type="SAM" id="MobiDB-lite"/>
    </source>
</evidence>
<accession>A0ABN2NE35</accession>
<feature type="region of interest" description="Disordered" evidence="1">
    <location>
        <begin position="48"/>
        <end position="71"/>
    </location>
</feature>
<dbReference type="Proteomes" id="UP001500449">
    <property type="component" value="Unassembled WGS sequence"/>
</dbReference>